<evidence type="ECO:0000256" key="1">
    <source>
        <dbReference type="ARBA" id="ARBA00010835"/>
    </source>
</evidence>
<dbReference type="InterPro" id="IPR050057">
    <property type="entry name" value="Prokaryotic/Mito_RF"/>
</dbReference>
<dbReference type="InterPro" id="IPR045853">
    <property type="entry name" value="Pep_chain_release_fac_I_sf"/>
</dbReference>
<evidence type="ECO:0000256" key="4">
    <source>
        <dbReference type="SAM" id="MobiDB-lite"/>
    </source>
</evidence>
<dbReference type="InterPro" id="IPR005139">
    <property type="entry name" value="PCRF"/>
</dbReference>
<comment type="similarity">
    <text evidence="1">Belongs to the prokaryotic/mitochondrial release factor family.</text>
</comment>
<dbReference type="Proteomes" id="UP001565368">
    <property type="component" value="Unassembled WGS sequence"/>
</dbReference>
<feature type="region of interest" description="Disordered" evidence="4">
    <location>
        <begin position="320"/>
        <end position="345"/>
    </location>
</feature>
<name>A0ABR3PXZ5_9TREE</name>
<dbReference type="GeneID" id="95987503"/>
<protein>
    <submittedName>
        <fullName evidence="6">Peptide chain release factor 1, mitochondrial</fullName>
    </submittedName>
</protein>
<feature type="domain" description="Prokaryotic-type class I peptide chain release factors" evidence="5">
    <location>
        <begin position="262"/>
        <end position="278"/>
    </location>
</feature>
<proteinExistence type="inferred from homology"/>
<evidence type="ECO:0000256" key="3">
    <source>
        <dbReference type="ARBA" id="ARBA00022917"/>
    </source>
</evidence>
<comment type="caution">
    <text evidence="6">The sequence shown here is derived from an EMBL/GenBank/DDBJ whole genome shotgun (WGS) entry which is preliminary data.</text>
</comment>
<reference evidence="6 7" key="1">
    <citation type="submission" date="2023-08" db="EMBL/GenBank/DDBJ databases">
        <title>Annotated Genome Sequence of Vanrija albida AlHP1.</title>
        <authorList>
            <person name="Herzog R."/>
        </authorList>
    </citation>
    <scope>NUCLEOTIDE SEQUENCE [LARGE SCALE GENOMIC DNA]</scope>
    <source>
        <strain evidence="6 7">AlHP1</strain>
    </source>
</reference>
<dbReference type="InterPro" id="IPR000352">
    <property type="entry name" value="Pep_chain_release_fac_I"/>
</dbReference>
<evidence type="ECO:0000313" key="6">
    <source>
        <dbReference type="EMBL" id="KAL1407047.1"/>
    </source>
</evidence>
<dbReference type="Pfam" id="PF00472">
    <property type="entry name" value="RF-1"/>
    <property type="match status" value="1"/>
</dbReference>
<feature type="region of interest" description="Disordered" evidence="4">
    <location>
        <begin position="1"/>
        <end position="20"/>
    </location>
</feature>
<evidence type="ECO:0000259" key="5">
    <source>
        <dbReference type="PROSITE" id="PS00745"/>
    </source>
</evidence>
<keyword evidence="3" id="KW-0648">Protein biosynthesis</keyword>
<dbReference type="RefSeq" id="XP_069206991.1">
    <property type="nucleotide sequence ID" value="XM_069354920.1"/>
</dbReference>
<sequence>MGRKVSNAAKAPAPLTDHEKDNARVLAAVAAQAQRYDTARTAQKEAGADDTIQAQVERTKVIKELGPLAEAYNQYLDIRKAVADLEPHLADPDESLRELFQLEREELLERLDTLISTMPELLLPPSSTASLPAVMSLNAGVGGSEASLFTEEMARMYLRFGEKRGWKAEVISKTDGPPAKGGAGLRDITIKFDPPAYAEEGDEVYGLLRWEKGVHRVQRVPVTETMGRVHTSAVAVVVLPIYRDTAEAPLVDPKDVKSETMRSRGAGGQHVNKTESAIRLTHIPTGITVSMQDSRSQHQNRAWAWDVLRARLSERKHNEEVEARRAARQGQVKSADRSDKVRTYNFPQDRLTDHRIGFSLTGLKEVLDGDGLDMVVTALHNDLESRRLEAILNGEGDLDE</sequence>
<dbReference type="SUPFAM" id="SSF75620">
    <property type="entry name" value="Release factor"/>
    <property type="match status" value="1"/>
</dbReference>
<dbReference type="EMBL" id="JBBXJM010000005">
    <property type="protein sequence ID" value="KAL1407047.1"/>
    <property type="molecule type" value="Genomic_DNA"/>
</dbReference>
<evidence type="ECO:0000256" key="2">
    <source>
        <dbReference type="ARBA" id="ARBA00022481"/>
    </source>
</evidence>
<evidence type="ECO:0000313" key="7">
    <source>
        <dbReference type="Proteomes" id="UP001565368"/>
    </source>
</evidence>
<keyword evidence="2" id="KW-0488">Methylation</keyword>
<dbReference type="Pfam" id="PF03462">
    <property type="entry name" value="PCRF"/>
    <property type="match status" value="1"/>
</dbReference>
<accession>A0ABR3PXZ5</accession>
<dbReference type="Gene3D" id="6.10.140.1950">
    <property type="match status" value="1"/>
</dbReference>
<gene>
    <name evidence="6" type="primary">MRF1</name>
    <name evidence="6" type="ORF">Q8F55_006460</name>
</gene>
<dbReference type="PANTHER" id="PTHR43804">
    <property type="entry name" value="LD18447P"/>
    <property type="match status" value="1"/>
</dbReference>
<organism evidence="6 7">
    <name type="scientific">Vanrija albida</name>
    <dbReference type="NCBI Taxonomy" id="181172"/>
    <lineage>
        <taxon>Eukaryota</taxon>
        <taxon>Fungi</taxon>
        <taxon>Dikarya</taxon>
        <taxon>Basidiomycota</taxon>
        <taxon>Agaricomycotina</taxon>
        <taxon>Tremellomycetes</taxon>
        <taxon>Trichosporonales</taxon>
        <taxon>Trichosporonaceae</taxon>
        <taxon>Vanrija</taxon>
    </lineage>
</organism>
<keyword evidence="7" id="KW-1185">Reference proteome</keyword>
<dbReference type="PANTHER" id="PTHR43804:SF7">
    <property type="entry name" value="LD18447P"/>
    <property type="match status" value="1"/>
</dbReference>
<dbReference type="SMART" id="SM00937">
    <property type="entry name" value="PCRF"/>
    <property type="match status" value="1"/>
</dbReference>
<dbReference type="PROSITE" id="PS00745">
    <property type="entry name" value="RF_PROK_I"/>
    <property type="match status" value="1"/>
</dbReference>
<dbReference type="Gene3D" id="3.30.70.1660">
    <property type="match status" value="1"/>
</dbReference>
<dbReference type="Gene3D" id="3.30.160.20">
    <property type="match status" value="1"/>
</dbReference>